<dbReference type="RefSeq" id="WP_003963637.1">
    <property type="nucleotide sequence ID" value="NZ_CM000914.1"/>
</dbReference>
<evidence type="ECO:0000313" key="2">
    <source>
        <dbReference type="EMBL" id="EFG04818.2"/>
    </source>
</evidence>
<feature type="compositionally biased region" description="Basic and acidic residues" evidence="1">
    <location>
        <begin position="137"/>
        <end position="147"/>
    </location>
</feature>
<dbReference type="Proteomes" id="UP000002357">
    <property type="component" value="Plasmid pSCL4"/>
</dbReference>
<feature type="compositionally biased region" description="Gly residues" evidence="1">
    <location>
        <begin position="119"/>
        <end position="136"/>
    </location>
</feature>
<dbReference type="eggNOG" id="COG4908">
    <property type="taxonomic scope" value="Bacteria"/>
</dbReference>
<evidence type="ECO:0000256" key="1">
    <source>
        <dbReference type="SAM" id="MobiDB-lite"/>
    </source>
</evidence>
<proteinExistence type="predicted"/>
<organism evidence="2 3">
    <name type="scientific">Streptomyces clavuligerus</name>
    <dbReference type="NCBI Taxonomy" id="1901"/>
    <lineage>
        <taxon>Bacteria</taxon>
        <taxon>Bacillati</taxon>
        <taxon>Actinomycetota</taxon>
        <taxon>Actinomycetes</taxon>
        <taxon>Kitasatosporales</taxon>
        <taxon>Streptomycetaceae</taxon>
        <taxon>Streptomyces</taxon>
    </lineage>
</organism>
<evidence type="ECO:0000313" key="3">
    <source>
        <dbReference type="Proteomes" id="UP000002357"/>
    </source>
</evidence>
<dbReference type="AlphaFoldDB" id="D5SLM5"/>
<feature type="region of interest" description="Disordered" evidence="1">
    <location>
        <begin position="284"/>
        <end position="308"/>
    </location>
</feature>
<keyword evidence="2" id="KW-0614">Plasmid</keyword>
<feature type="region of interest" description="Disordered" evidence="1">
    <location>
        <begin position="119"/>
        <end position="147"/>
    </location>
</feature>
<accession>D5SLM5</accession>
<sequence>MSAGAVPASLVSRAFLALDALAGDPTDLYFGFHLRLRGPCPDRERLYALVGDRSRGLPPLTHRLVGDGEGARWEPDPAFDPAHHVHVLTDRDPTPRPARALPGLPLDGRRPRWGLWLHRGGGTAGDTGAGTDGYTGGDRDAGTGTGGDRDAGGEWALSLLAHHAVLDGLSLLSVLGALFAERSGTRSGTWGDTRGGTGPGPGAYGRVGRDVCAGLLSLLPDLLPGAAAAPVPAAPPPAAASRPSRELSHAAVDLGLLTATARATGATVNQVHLAALAGALRDGRPGPGAPGTALVPVSTRARGADGGGRELRHVNRLWPVRVPLPLALPDPAARLAAIMAGTSRGTLDRRRAALRVLTERAPERLAVRLLRRLTDPRGVLLTASHVRVPELGRVLGSRVTAVTAVPWLPAGTDCFTLLAADGRVARLSALVSAPERDPGRLVRRWAREVEILHDTAGNGARRRGGA</sequence>
<dbReference type="EMBL" id="CM000914">
    <property type="protein sequence ID" value="EFG04818.2"/>
    <property type="molecule type" value="Genomic_DNA"/>
</dbReference>
<dbReference type="GeneID" id="93734407"/>
<protein>
    <submittedName>
        <fullName evidence="2">UPF0089 domain-containing protein</fullName>
    </submittedName>
</protein>
<dbReference type="OrthoDB" id="4671961at2"/>
<name>D5SLM5_STRCL</name>
<keyword evidence="3" id="KW-1185">Reference proteome</keyword>
<reference evidence="2 3" key="1">
    <citation type="journal article" date="2010" name="Genome Biol. Evol.">
        <title>The sequence of a 1.8-mb bacterial linear plasmid reveals a rich evolutionary reservoir of secondary metabolic pathways.</title>
        <authorList>
            <person name="Medema M.H."/>
            <person name="Trefzer A."/>
            <person name="Kovalchuk A."/>
            <person name="van den Berg M."/>
            <person name="Mueller U."/>
            <person name="Heijne W."/>
            <person name="Wu L."/>
            <person name="Alam M.T."/>
            <person name="Ronning C.M."/>
            <person name="Nierman W.C."/>
            <person name="Bovenberg R.A.L."/>
            <person name="Breitling R."/>
            <person name="Takano E."/>
        </authorList>
    </citation>
    <scope>NUCLEOTIDE SEQUENCE [LARGE SCALE GENOMIC DNA]</scope>
    <source>
        <strain evidence="3">ATCC 27064 / DSM 738 / JCM 4710 / NBRC 13307 / NCIMB 12785 / NRRL 3585 / VKM Ac-602</strain>
        <plasmid evidence="2">pSCL4</plasmid>
    </source>
</reference>
<gene>
    <name evidence="2" type="ORF">SCLAV_p1334</name>
</gene>
<geneLocation type="plasmid" evidence="2 3">
    <name>pSCL4</name>
</geneLocation>